<keyword evidence="1" id="KW-1133">Transmembrane helix</keyword>
<feature type="transmembrane region" description="Helical" evidence="1">
    <location>
        <begin position="993"/>
        <end position="1018"/>
    </location>
</feature>
<dbReference type="OrthoDB" id="9757904at2"/>
<feature type="transmembrane region" description="Helical" evidence="1">
    <location>
        <begin position="391"/>
        <end position="411"/>
    </location>
</feature>
<proteinExistence type="predicted"/>
<dbReference type="Proteomes" id="UP000292423">
    <property type="component" value="Unassembled WGS sequence"/>
</dbReference>
<protein>
    <submittedName>
        <fullName evidence="2">Multidrug efflux pump subunit AcrB</fullName>
    </submittedName>
</protein>
<sequence>MRSPQSKDTSANSSPKWSLAALLADIFITSKLTHLFILACLGIGLYAISHTPREDNPQITVPSAAIRVELAGASAEEVERLLVRPLEASIKQIPAVDHVYATAANSVAQLSVQFVIGENQETALVKLHDRIANTSLPVGASVPVIRGVNVDDVPIVTVTLASEHYDDYALKRLADRLRDGLLSLKSVSASYVQGGRERQVRIALNPERLQAYGLSMDGIRAALGAANIAMPLGVSVLQGQNQQLFLQGEFTSVDDVRHVVLASHDEQVVYLQDVAQIIDGPTQEPSTLSRFGFGAADRRFDQSQQPDMPAVTLAVAKQRGSNAVEVADAVLARVAKMQKAFIPTGVHVVVTRNDGEIANDTVNGLMEHLGIAVLAVFLVTLVFLGRKEALIVGMSVPLVLALTLGIAWIVGLSINRVSLFALILSLGLLVDDAIVVIENVHRRYAHLGQANKRWITVEAAREIGNPTNLATLAVMLVFGSLVSVTGMAGEYFYPMAFNVPVAMACSLLVAYTVVPWAAHRWLKAGEGHALEQAIDAAQPPTHGIQAWYRRLLIPLVDHARYRRLAFAMVLALILLSLLQPAWQFIRPQGVGGPQASFGVEMSMMPSNNKNTFNITLDLPETAAVEETDRVARAVIEVLRHDPQVTDYQLWLGQSGVIDFSGLLRGAAEKTGSHVAEIRVNLRDKHQRQLTSMAIVRQLRPKLQAVVSHYHGATIQLLEDPPGPPVRSTVLAEIYGNDPAQLHWIAQHVEKEFRHTWDIAEVKSSEPVDITRHTLVIDREKAALSGVSAAEIATALNRLWTGETLGRVHVSGEHNPVPVQLWVPRQDQPDFQLLSHSTIINRTGLAIPLSELVHIKPATADRPIQHKDGERVTYVMAEMTKSAPAYAVLDLDKRLDQMLLPDGSLLNTGNLRFSPQQVDNAQGYVLLWDGAQRQMLDTYRDMLGALGISIVFIFLILVAYYQSFSLPIVAMAAIPLGLVGIFPGHWLMNAQFSATSMVGVIALAGVVVRNSLLIIDFVLDYCQKGLLLREAILEAGAVRLRPILLTALAIILGSGIMLTDPLFSGLAISLIFGTLAATLLTLVVVPLLLFLLLRHKGYPV</sequence>
<dbReference type="AlphaFoldDB" id="A0A4V2G3E9"/>
<dbReference type="PANTHER" id="PTHR32063">
    <property type="match status" value="1"/>
</dbReference>
<reference evidence="2 3" key="1">
    <citation type="submission" date="2019-02" db="EMBL/GenBank/DDBJ databases">
        <title>Genomic Encyclopedia of Type Strains, Phase IV (KMG-IV): sequencing the most valuable type-strain genomes for metagenomic binning, comparative biology and taxonomic classification.</title>
        <authorList>
            <person name="Goeker M."/>
        </authorList>
    </citation>
    <scope>NUCLEOTIDE SEQUENCE [LARGE SCALE GENOMIC DNA]</scope>
    <source>
        <strain evidence="2 3">DSM 105135</strain>
    </source>
</reference>
<accession>A0A4V2G3E9</accession>
<feature type="transmembrane region" description="Helical" evidence="1">
    <location>
        <begin position="495"/>
        <end position="514"/>
    </location>
</feature>
<dbReference type="EMBL" id="SHKX01000017">
    <property type="protein sequence ID" value="RZU36776.1"/>
    <property type="molecule type" value="Genomic_DNA"/>
</dbReference>
<dbReference type="Gene3D" id="3.30.70.1320">
    <property type="entry name" value="Multidrug efflux transporter AcrB pore domain like"/>
    <property type="match status" value="1"/>
</dbReference>
<feature type="transmembrane region" description="Helical" evidence="1">
    <location>
        <begin position="1064"/>
        <end position="1092"/>
    </location>
</feature>
<evidence type="ECO:0000256" key="1">
    <source>
        <dbReference type="SAM" id="Phobius"/>
    </source>
</evidence>
<dbReference type="Gene3D" id="3.30.70.1430">
    <property type="entry name" value="Multidrug efflux transporter AcrB pore domain"/>
    <property type="match status" value="2"/>
</dbReference>
<dbReference type="Gene3D" id="3.30.70.1440">
    <property type="entry name" value="Multidrug efflux transporter AcrB pore domain"/>
    <property type="match status" value="1"/>
</dbReference>
<comment type="caution">
    <text evidence="2">The sequence shown here is derived from an EMBL/GenBank/DDBJ whole genome shotgun (WGS) entry which is preliminary data.</text>
</comment>
<feature type="transmembrane region" description="Helical" evidence="1">
    <location>
        <begin position="967"/>
        <end position="987"/>
    </location>
</feature>
<feature type="transmembrane region" description="Helical" evidence="1">
    <location>
        <begin position="469"/>
        <end position="489"/>
    </location>
</feature>
<dbReference type="RefSeq" id="WP_130415741.1">
    <property type="nucleotide sequence ID" value="NZ_SHKX01000017.1"/>
</dbReference>
<name>A0A4V2G3E9_9GAMM</name>
<dbReference type="Pfam" id="PF00873">
    <property type="entry name" value="ACR_tran"/>
    <property type="match status" value="1"/>
</dbReference>
<feature type="transmembrane region" description="Helical" evidence="1">
    <location>
        <begin position="941"/>
        <end position="960"/>
    </location>
</feature>
<feature type="transmembrane region" description="Helical" evidence="1">
    <location>
        <begin position="365"/>
        <end position="384"/>
    </location>
</feature>
<evidence type="ECO:0000313" key="2">
    <source>
        <dbReference type="EMBL" id="RZU36776.1"/>
    </source>
</evidence>
<dbReference type="SUPFAM" id="SSF82714">
    <property type="entry name" value="Multidrug efflux transporter AcrB TolC docking domain, DN and DC subdomains"/>
    <property type="match status" value="2"/>
</dbReference>
<keyword evidence="3" id="KW-1185">Reference proteome</keyword>
<evidence type="ECO:0000313" key="3">
    <source>
        <dbReference type="Proteomes" id="UP000292423"/>
    </source>
</evidence>
<feature type="transmembrane region" description="Helical" evidence="1">
    <location>
        <begin position="1039"/>
        <end position="1058"/>
    </location>
</feature>
<dbReference type="InterPro" id="IPR001036">
    <property type="entry name" value="Acrflvin-R"/>
</dbReference>
<keyword evidence="1" id="KW-0472">Membrane</keyword>
<gene>
    <name evidence="2" type="ORF">EV700_3245</name>
</gene>
<feature type="transmembrane region" description="Helical" evidence="1">
    <location>
        <begin position="564"/>
        <end position="582"/>
    </location>
</feature>
<dbReference type="GO" id="GO:0042910">
    <property type="term" value="F:xenobiotic transmembrane transporter activity"/>
    <property type="evidence" value="ECO:0007669"/>
    <property type="project" value="TreeGrafter"/>
</dbReference>
<dbReference type="Gene3D" id="3.30.2090.10">
    <property type="entry name" value="Multidrug efflux transporter AcrB TolC docking domain, DN and DC subdomains"/>
    <property type="match status" value="2"/>
</dbReference>
<dbReference type="Gene3D" id="1.20.1640.10">
    <property type="entry name" value="Multidrug efflux transporter AcrB transmembrane domain"/>
    <property type="match status" value="2"/>
</dbReference>
<organism evidence="2 3">
    <name type="scientific">Fluviicoccus keumensis</name>
    <dbReference type="NCBI Taxonomy" id="1435465"/>
    <lineage>
        <taxon>Bacteria</taxon>
        <taxon>Pseudomonadati</taxon>
        <taxon>Pseudomonadota</taxon>
        <taxon>Gammaproteobacteria</taxon>
        <taxon>Moraxellales</taxon>
        <taxon>Moraxellaceae</taxon>
        <taxon>Fluviicoccus</taxon>
    </lineage>
</organism>
<dbReference type="SUPFAM" id="SSF82866">
    <property type="entry name" value="Multidrug efflux transporter AcrB transmembrane domain"/>
    <property type="match status" value="2"/>
</dbReference>
<dbReference type="InterPro" id="IPR027463">
    <property type="entry name" value="AcrB_DN_DC_subdom"/>
</dbReference>
<dbReference type="PRINTS" id="PR00702">
    <property type="entry name" value="ACRIFLAVINRP"/>
</dbReference>
<keyword evidence="1" id="KW-0812">Transmembrane</keyword>
<dbReference type="GO" id="GO:0005886">
    <property type="term" value="C:plasma membrane"/>
    <property type="evidence" value="ECO:0007669"/>
    <property type="project" value="TreeGrafter"/>
</dbReference>
<dbReference type="SUPFAM" id="SSF82693">
    <property type="entry name" value="Multidrug efflux transporter AcrB pore domain, PN1, PN2, PC1 and PC2 subdomains"/>
    <property type="match status" value="3"/>
</dbReference>
<dbReference type="PANTHER" id="PTHR32063:SF16">
    <property type="entry name" value="CATION EFFLUX SYSTEM (ACRB_ACRD_ACRF FAMILY)"/>
    <property type="match status" value="1"/>
</dbReference>
<feature type="transmembrane region" description="Helical" evidence="1">
    <location>
        <begin position="417"/>
        <end position="437"/>
    </location>
</feature>